<reference evidence="1 2" key="1">
    <citation type="submission" date="2017-08" db="EMBL/GenBank/DDBJ databases">
        <title>Pusillimonas indicus sp. nov., a member of the family Alcaligenaceae isolated from surface seawater.</title>
        <authorList>
            <person name="Li J."/>
        </authorList>
    </citation>
    <scope>NUCLEOTIDE SEQUENCE [LARGE SCALE GENOMIC DNA]</scope>
    <source>
        <strain evidence="1 2">L52-1-41</strain>
    </source>
</reference>
<dbReference type="AlphaFoldDB" id="A0A3A1YU88"/>
<protein>
    <recommendedName>
        <fullName evidence="3">Phosphoglycerate mutase</fullName>
    </recommendedName>
</protein>
<comment type="caution">
    <text evidence="1">The sequence shown here is derived from an EMBL/GenBank/DDBJ whole genome shotgun (WGS) entry which is preliminary data.</text>
</comment>
<evidence type="ECO:0000313" key="2">
    <source>
        <dbReference type="Proteomes" id="UP000266206"/>
    </source>
</evidence>
<dbReference type="EMBL" id="NQYH01000014">
    <property type="protein sequence ID" value="RIY39627.1"/>
    <property type="molecule type" value="Genomic_DNA"/>
</dbReference>
<name>A0A3A1YU88_9BURK</name>
<evidence type="ECO:0008006" key="3">
    <source>
        <dbReference type="Google" id="ProtNLM"/>
    </source>
</evidence>
<accession>A0A3A1YU88</accession>
<dbReference type="Proteomes" id="UP000266206">
    <property type="component" value="Unassembled WGS sequence"/>
</dbReference>
<dbReference type="RefSeq" id="WP_119516784.1">
    <property type="nucleotide sequence ID" value="NZ_NQYH01000014.1"/>
</dbReference>
<dbReference type="OrthoDB" id="5295974at2"/>
<organism evidence="1 2">
    <name type="scientific">Neopusillimonas maritima</name>
    <dbReference type="NCBI Taxonomy" id="2026239"/>
    <lineage>
        <taxon>Bacteria</taxon>
        <taxon>Pseudomonadati</taxon>
        <taxon>Pseudomonadota</taxon>
        <taxon>Betaproteobacteria</taxon>
        <taxon>Burkholderiales</taxon>
        <taxon>Alcaligenaceae</taxon>
        <taxon>Neopusillimonas</taxon>
    </lineage>
</organism>
<sequence>MQIVIPGALPATSTAQSLVPYLAQRTPKLIQWFARSHARTERVNLLTAACTATEYWALSHTRAFKPSANQNVSSGLGPFLEPNIEQPDTPVWVVELVHVSPSQNGAALLTANQLGISQQESVSLFESARGVFLHYGYELRPGRDPARWIVTLPNDLRPVSVSPALVANTSVNDWWPQDTASRPWRQLVNELQMTWYDHPVNLARNAQGQAAINSIWLYGGATTSQLNPVNNAPATQWHHDLLEPFQAEDWGQWLERLQHLEPTLIDALGGRDTLKTELVLIGEDRVVTLQPSALMRLRARLPGQATHWRNWWSPLN</sequence>
<proteinExistence type="predicted"/>
<gene>
    <name evidence="1" type="ORF">CJP73_13515</name>
</gene>
<evidence type="ECO:0000313" key="1">
    <source>
        <dbReference type="EMBL" id="RIY39627.1"/>
    </source>
</evidence>